<gene>
    <name evidence="1" type="ORF">CCUS01_10709</name>
</gene>
<dbReference type="InterPro" id="IPR019734">
    <property type="entry name" value="TPR_rpt"/>
</dbReference>
<name>A0AAI9UA41_9PEZI</name>
<protein>
    <submittedName>
        <fullName evidence="1">Kinesin light chain</fullName>
    </submittedName>
</protein>
<dbReference type="Pfam" id="PF13176">
    <property type="entry name" value="TPR_7"/>
    <property type="match status" value="2"/>
</dbReference>
<sequence>MVTIYSSMGYLTLALDVSGAMVETQAHNGHEELFFEAIQLRSDILGSLSREQEAKQALAALIAILPQESISKFSTVSLLAELYLKSEDYREARDLLVGAIAELKEDDAQSLGEKAFLKIQLSMAIANMDCASEAQETFSEASKLVDKLPGCSQPSDMAFNNNLARMFISQGESKEAERLCRQFLPKNLADVEASNTTIEILGTLADAMGK</sequence>
<dbReference type="Proteomes" id="UP001239213">
    <property type="component" value="Unassembled WGS sequence"/>
</dbReference>
<accession>A0AAI9UA41</accession>
<evidence type="ECO:0000313" key="1">
    <source>
        <dbReference type="EMBL" id="KAK1452668.1"/>
    </source>
</evidence>
<dbReference type="EMBL" id="MPDP01000295">
    <property type="protein sequence ID" value="KAK1452668.1"/>
    <property type="molecule type" value="Genomic_DNA"/>
</dbReference>
<proteinExistence type="predicted"/>
<evidence type="ECO:0000313" key="2">
    <source>
        <dbReference type="Proteomes" id="UP001239213"/>
    </source>
</evidence>
<dbReference type="SUPFAM" id="SSF48452">
    <property type="entry name" value="TPR-like"/>
    <property type="match status" value="1"/>
</dbReference>
<dbReference type="Gene3D" id="1.25.40.10">
    <property type="entry name" value="Tetratricopeptide repeat domain"/>
    <property type="match status" value="1"/>
</dbReference>
<dbReference type="AlphaFoldDB" id="A0AAI9UA41"/>
<comment type="caution">
    <text evidence="1">The sequence shown here is derived from an EMBL/GenBank/DDBJ whole genome shotgun (WGS) entry which is preliminary data.</text>
</comment>
<dbReference type="InterPro" id="IPR011990">
    <property type="entry name" value="TPR-like_helical_dom_sf"/>
</dbReference>
<organism evidence="1 2">
    <name type="scientific">Colletotrichum cuscutae</name>
    <dbReference type="NCBI Taxonomy" id="1209917"/>
    <lineage>
        <taxon>Eukaryota</taxon>
        <taxon>Fungi</taxon>
        <taxon>Dikarya</taxon>
        <taxon>Ascomycota</taxon>
        <taxon>Pezizomycotina</taxon>
        <taxon>Sordariomycetes</taxon>
        <taxon>Hypocreomycetidae</taxon>
        <taxon>Glomerellales</taxon>
        <taxon>Glomerellaceae</taxon>
        <taxon>Colletotrichum</taxon>
        <taxon>Colletotrichum acutatum species complex</taxon>
    </lineage>
</organism>
<keyword evidence="2" id="KW-1185">Reference proteome</keyword>
<reference evidence="1" key="1">
    <citation type="submission" date="2016-11" db="EMBL/GenBank/DDBJ databases">
        <title>The genome sequence of Colletotrichum cuscutae.</title>
        <authorList>
            <person name="Baroncelli R."/>
        </authorList>
    </citation>
    <scope>NUCLEOTIDE SEQUENCE</scope>
    <source>
        <strain evidence="1">IMI 304802</strain>
    </source>
</reference>